<dbReference type="GeneID" id="70181433"/>
<dbReference type="SUPFAM" id="SSF51735">
    <property type="entry name" value="NAD(P)-binding Rossmann-fold domains"/>
    <property type="match status" value="1"/>
</dbReference>
<sequence length="315" mass="35029">MSLGIRCSTLWPNKPVLTEANLPDQSGKVFIVTGATSGIGKYLTDILYQHNAKVYLAARSESKTSEVIKEMQTAHPTSRGTLRFLNLQLDDLSTIKKSADDFLTQEDRLDVLWNNAGVMIPPSGSVTKQGHELQYGVNNLGHFLFTLFLQPTLEKTARSATKDSVRIIWVSSSAADAAPKPAIDFSNMDYHREEGAWQKYGRSKAASAIHAAEFARRTQEAGIINLALNPGNFMTNLQQNMSKMEATMFKLLTSDTIKGAYTELFAGLSDTITMKNNAGWVSPFGKVEPVRKDLVEPEIGQKFWEWSMQQVKPFM</sequence>
<dbReference type="GO" id="GO:0016491">
    <property type="term" value="F:oxidoreductase activity"/>
    <property type="evidence" value="ECO:0007669"/>
    <property type="project" value="UniProtKB-KW"/>
</dbReference>
<evidence type="ECO:0000256" key="2">
    <source>
        <dbReference type="ARBA" id="ARBA00022857"/>
    </source>
</evidence>
<keyword evidence="2" id="KW-0521">NADP</keyword>
<evidence type="ECO:0000256" key="1">
    <source>
        <dbReference type="ARBA" id="ARBA00006484"/>
    </source>
</evidence>
<dbReference type="Proteomes" id="UP000756346">
    <property type="component" value="Unassembled WGS sequence"/>
</dbReference>
<dbReference type="OrthoDB" id="191139at2759"/>
<evidence type="ECO:0000256" key="3">
    <source>
        <dbReference type="ARBA" id="ARBA00023002"/>
    </source>
</evidence>
<comment type="similarity">
    <text evidence="1">Belongs to the short-chain dehydrogenases/reductases (SDR) family.</text>
</comment>
<protein>
    <recommendedName>
        <fullName evidence="6">Short-chain dehydrogenase</fullName>
    </recommendedName>
</protein>
<comment type="caution">
    <text evidence="4">The sequence shown here is derived from an EMBL/GenBank/DDBJ whole genome shotgun (WGS) entry which is preliminary data.</text>
</comment>
<evidence type="ECO:0000313" key="5">
    <source>
        <dbReference type="Proteomes" id="UP000756346"/>
    </source>
</evidence>
<keyword evidence="5" id="KW-1185">Reference proteome</keyword>
<organism evidence="4 5">
    <name type="scientific">Microdochium trichocladiopsis</name>
    <dbReference type="NCBI Taxonomy" id="1682393"/>
    <lineage>
        <taxon>Eukaryota</taxon>
        <taxon>Fungi</taxon>
        <taxon>Dikarya</taxon>
        <taxon>Ascomycota</taxon>
        <taxon>Pezizomycotina</taxon>
        <taxon>Sordariomycetes</taxon>
        <taxon>Xylariomycetidae</taxon>
        <taxon>Xylariales</taxon>
        <taxon>Microdochiaceae</taxon>
        <taxon>Microdochium</taxon>
    </lineage>
</organism>
<dbReference type="EMBL" id="JAGTJQ010000010">
    <property type="protein sequence ID" value="KAH7020764.1"/>
    <property type="molecule type" value="Genomic_DNA"/>
</dbReference>
<dbReference type="Gene3D" id="3.40.50.720">
    <property type="entry name" value="NAD(P)-binding Rossmann-like Domain"/>
    <property type="match status" value="1"/>
</dbReference>
<dbReference type="InterPro" id="IPR036291">
    <property type="entry name" value="NAD(P)-bd_dom_sf"/>
</dbReference>
<dbReference type="InterPro" id="IPR002347">
    <property type="entry name" value="SDR_fam"/>
</dbReference>
<evidence type="ECO:0008006" key="6">
    <source>
        <dbReference type="Google" id="ProtNLM"/>
    </source>
</evidence>
<gene>
    <name evidence="4" type="ORF">B0I36DRAFT_296199</name>
</gene>
<dbReference type="PANTHER" id="PTHR24320:SF236">
    <property type="entry name" value="SHORT-CHAIN DEHYDROGENASE-RELATED"/>
    <property type="match status" value="1"/>
</dbReference>
<reference evidence="4" key="1">
    <citation type="journal article" date="2021" name="Nat. Commun.">
        <title>Genetic determinants of endophytism in the Arabidopsis root mycobiome.</title>
        <authorList>
            <person name="Mesny F."/>
            <person name="Miyauchi S."/>
            <person name="Thiergart T."/>
            <person name="Pickel B."/>
            <person name="Atanasova L."/>
            <person name="Karlsson M."/>
            <person name="Huettel B."/>
            <person name="Barry K.W."/>
            <person name="Haridas S."/>
            <person name="Chen C."/>
            <person name="Bauer D."/>
            <person name="Andreopoulos W."/>
            <person name="Pangilinan J."/>
            <person name="LaButti K."/>
            <person name="Riley R."/>
            <person name="Lipzen A."/>
            <person name="Clum A."/>
            <person name="Drula E."/>
            <person name="Henrissat B."/>
            <person name="Kohler A."/>
            <person name="Grigoriev I.V."/>
            <person name="Martin F.M."/>
            <person name="Hacquard S."/>
        </authorList>
    </citation>
    <scope>NUCLEOTIDE SEQUENCE</scope>
    <source>
        <strain evidence="4">MPI-CAGE-CH-0230</strain>
    </source>
</reference>
<dbReference type="PANTHER" id="PTHR24320">
    <property type="entry name" value="RETINOL DEHYDROGENASE"/>
    <property type="match status" value="1"/>
</dbReference>
<dbReference type="PRINTS" id="PR00081">
    <property type="entry name" value="GDHRDH"/>
</dbReference>
<evidence type="ECO:0000313" key="4">
    <source>
        <dbReference type="EMBL" id="KAH7020764.1"/>
    </source>
</evidence>
<name>A0A9P8XV73_9PEZI</name>
<dbReference type="AlphaFoldDB" id="A0A9P8XV73"/>
<accession>A0A9P8XV73</accession>
<dbReference type="Pfam" id="PF00106">
    <property type="entry name" value="adh_short"/>
    <property type="match status" value="1"/>
</dbReference>
<dbReference type="RefSeq" id="XP_046006965.1">
    <property type="nucleotide sequence ID" value="XM_046151887.1"/>
</dbReference>
<proteinExistence type="inferred from homology"/>
<keyword evidence="3" id="KW-0560">Oxidoreductase</keyword>